<reference evidence="2" key="1">
    <citation type="submission" date="2022-12" db="EMBL/GenBank/DDBJ databases">
        <authorList>
            <person name="Bing R.G."/>
            <person name="Willard D.J."/>
            <person name="Manesh M.J.H."/>
            <person name="Laemthong T."/>
            <person name="Crosby J.R."/>
            <person name="Kelly R.M."/>
        </authorList>
    </citation>
    <scope>NUCLEOTIDE SEQUENCE</scope>
    <source>
        <strain evidence="2">DSM 8991</strain>
    </source>
</reference>
<evidence type="ECO:0000313" key="3">
    <source>
        <dbReference type="Proteomes" id="UP001164745"/>
    </source>
</evidence>
<dbReference type="SUPFAM" id="SSF47240">
    <property type="entry name" value="Ferritin-like"/>
    <property type="match status" value="1"/>
</dbReference>
<organism evidence="2 3">
    <name type="scientific">Caldicellulosiruptor naganoensis</name>
    <dbReference type="NCBI Taxonomy" id="29324"/>
    <lineage>
        <taxon>Bacteria</taxon>
        <taxon>Bacillati</taxon>
        <taxon>Bacillota</taxon>
        <taxon>Bacillota incertae sedis</taxon>
        <taxon>Caldicellulosiruptorales</taxon>
        <taxon>Caldicellulosiruptoraceae</taxon>
        <taxon>Caldicellulosiruptor</taxon>
    </lineage>
</organism>
<dbReference type="Gene3D" id="1.20.1260.10">
    <property type="match status" value="1"/>
</dbReference>
<dbReference type="CDD" id="cd01045">
    <property type="entry name" value="Ferritin_like_AB"/>
    <property type="match status" value="1"/>
</dbReference>
<dbReference type="PANTHER" id="PTHR33531">
    <property type="entry name" value="RUBRERYTHRIN SUBFAMILY"/>
    <property type="match status" value="1"/>
</dbReference>
<gene>
    <name evidence="2" type="ORF">OTJ99_002142</name>
</gene>
<dbReference type="InterPro" id="IPR009078">
    <property type="entry name" value="Ferritin-like_SF"/>
</dbReference>
<evidence type="ECO:0000259" key="1">
    <source>
        <dbReference type="Pfam" id="PF02915"/>
    </source>
</evidence>
<evidence type="ECO:0000313" key="2">
    <source>
        <dbReference type="EMBL" id="WAM31295.1"/>
    </source>
</evidence>
<dbReference type="PANTHER" id="PTHR33531:SF7">
    <property type="entry name" value="HYPOTHETICAL MEMBRANE PROTEIN, CONSERVED"/>
    <property type="match status" value="1"/>
</dbReference>
<dbReference type="InterPro" id="IPR003251">
    <property type="entry name" value="Rr_diiron-bd_dom"/>
</dbReference>
<accession>A0ABY7BFP7</accession>
<sequence>MMSKKIENILRFGMKMEKNAQDFYSFYANSLQDEGLKKLFEEFVKIEQEHYKYLENILKSLGSQEPPISISWVVDDQNKMVDPHILVDNSKILEADFSDLTILRLAYLIESDFAAFYKHAAEKVEDGNVKGLLLHLAKWEEEHEKYFKERYHSLMKKEWEEIDLF</sequence>
<name>A0ABY7BFP7_9FIRM</name>
<feature type="domain" description="Rubrerythrin diiron-binding" evidence="1">
    <location>
        <begin position="8"/>
        <end position="65"/>
    </location>
</feature>
<dbReference type="EMBL" id="CP113864">
    <property type="protein sequence ID" value="WAM31295.1"/>
    <property type="molecule type" value="Genomic_DNA"/>
</dbReference>
<dbReference type="Pfam" id="PF02915">
    <property type="entry name" value="Rubrerythrin"/>
    <property type="match status" value="1"/>
</dbReference>
<dbReference type="Proteomes" id="UP001164745">
    <property type="component" value="Chromosome"/>
</dbReference>
<dbReference type="InterPro" id="IPR012347">
    <property type="entry name" value="Ferritin-like"/>
</dbReference>
<protein>
    <submittedName>
        <fullName evidence="2">Ferritin family protein</fullName>
    </submittedName>
</protein>
<proteinExistence type="predicted"/>
<keyword evidence="3" id="KW-1185">Reference proteome</keyword>